<gene>
    <name evidence="1" type="ORF">BDV24DRAFT_160328</name>
</gene>
<organism evidence="1">
    <name type="scientific">Aspergillus arachidicola</name>
    <dbReference type="NCBI Taxonomy" id="656916"/>
    <lineage>
        <taxon>Eukaryota</taxon>
        <taxon>Fungi</taxon>
        <taxon>Dikarya</taxon>
        <taxon>Ascomycota</taxon>
        <taxon>Pezizomycotina</taxon>
        <taxon>Eurotiomycetes</taxon>
        <taxon>Eurotiomycetidae</taxon>
        <taxon>Eurotiales</taxon>
        <taxon>Aspergillaceae</taxon>
        <taxon>Aspergillus</taxon>
        <taxon>Aspergillus subgen. Circumdati</taxon>
    </lineage>
</organism>
<protein>
    <submittedName>
        <fullName evidence="1">Uncharacterized protein</fullName>
    </submittedName>
</protein>
<accession>A0A5N6YH59</accession>
<dbReference type="EMBL" id="ML737123">
    <property type="protein sequence ID" value="KAE8344588.1"/>
    <property type="molecule type" value="Genomic_DNA"/>
</dbReference>
<sequence length="86" mass="9849">MANISRSPENAENFGPDCLCERWRTTVHPLLELSMFAAAAAVNHNLHRQHRGYLNPYFSKHVIAGLKSTVHAHITKMLTRFEEHLN</sequence>
<reference evidence="1" key="1">
    <citation type="submission" date="2019-04" db="EMBL/GenBank/DDBJ databases">
        <title>Friends and foes A comparative genomics study of 23 Aspergillus species from section Flavi.</title>
        <authorList>
            <consortium name="DOE Joint Genome Institute"/>
            <person name="Kjaerbolling I."/>
            <person name="Vesth T."/>
            <person name="Frisvad J.C."/>
            <person name="Nybo J.L."/>
            <person name="Theobald S."/>
            <person name="Kildgaard S."/>
            <person name="Isbrandt T."/>
            <person name="Kuo A."/>
            <person name="Sato A."/>
            <person name="Lyhne E.K."/>
            <person name="Kogle M.E."/>
            <person name="Wiebenga A."/>
            <person name="Kun R.S."/>
            <person name="Lubbers R.J."/>
            <person name="Makela M.R."/>
            <person name="Barry K."/>
            <person name="Chovatia M."/>
            <person name="Clum A."/>
            <person name="Daum C."/>
            <person name="Haridas S."/>
            <person name="He G."/>
            <person name="LaButti K."/>
            <person name="Lipzen A."/>
            <person name="Mondo S."/>
            <person name="Riley R."/>
            <person name="Salamov A."/>
            <person name="Simmons B.A."/>
            <person name="Magnuson J.K."/>
            <person name="Henrissat B."/>
            <person name="Mortensen U.H."/>
            <person name="Larsen T.O."/>
            <person name="Devries R.P."/>
            <person name="Grigoriev I.V."/>
            <person name="Machida M."/>
            <person name="Baker S.E."/>
            <person name="Andersen M.R."/>
        </authorList>
    </citation>
    <scope>NUCLEOTIDE SEQUENCE</scope>
    <source>
        <strain evidence="1">CBS 117612</strain>
    </source>
</reference>
<proteinExistence type="predicted"/>
<evidence type="ECO:0000313" key="1">
    <source>
        <dbReference type="EMBL" id="KAE8344588.1"/>
    </source>
</evidence>
<dbReference type="Proteomes" id="UP000325558">
    <property type="component" value="Unassembled WGS sequence"/>
</dbReference>
<dbReference type="AlphaFoldDB" id="A0A5N6YH59"/>
<name>A0A5N6YH59_9EURO</name>